<proteinExistence type="predicted"/>
<protein>
    <submittedName>
        <fullName evidence="1">Phosphoinositide phosphatase family protein</fullName>
    </submittedName>
</protein>
<dbReference type="EMBL" id="KQ989409">
    <property type="protein sequence ID" value="KZV54665.1"/>
    <property type="molecule type" value="Genomic_DNA"/>
</dbReference>
<accession>A0A2Z7D5G0</accession>
<name>A0A2Z7D5G0_9LAMI</name>
<sequence length="147" mass="16814">MLMDSDLMIYRTTLVRTFQVVTICRVDKSEVLVVLISPHDSKRDRSYDEVTVMGMNRMFIRWTRARWAGPSPSLSLLNVDLDLITHNLTQTLTLRALVAAALSSLKRPPPPPPHATRRRRLLHRKLFRPIFRGESVRADLVRPSSAG</sequence>
<evidence type="ECO:0000313" key="2">
    <source>
        <dbReference type="Proteomes" id="UP000250235"/>
    </source>
</evidence>
<dbReference type="AlphaFoldDB" id="A0A2Z7D5G0"/>
<dbReference type="Proteomes" id="UP000250235">
    <property type="component" value="Unassembled WGS sequence"/>
</dbReference>
<reference evidence="1 2" key="1">
    <citation type="journal article" date="2015" name="Proc. Natl. Acad. Sci. U.S.A.">
        <title>The resurrection genome of Boea hygrometrica: A blueprint for survival of dehydration.</title>
        <authorList>
            <person name="Xiao L."/>
            <person name="Yang G."/>
            <person name="Zhang L."/>
            <person name="Yang X."/>
            <person name="Zhao S."/>
            <person name="Ji Z."/>
            <person name="Zhou Q."/>
            <person name="Hu M."/>
            <person name="Wang Y."/>
            <person name="Chen M."/>
            <person name="Xu Y."/>
            <person name="Jin H."/>
            <person name="Xiao X."/>
            <person name="Hu G."/>
            <person name="Bao F."/>
            <person name="Hu Y."/>
            <person name="Wan P."/>
            <person name="Li L."/>
            <person name="Deng X."/>
            <person name="Kuang T."/>
            <person name="Xiang C."/>
            <person name="Zhu J.K."/>
            <person name="Oliver M.J."/>
            <person name="He Y."/>
        </authorList>
    </citation>
    <scope>NUCLEOTIDE SEQUENCE [LARGE SCALE GENOMIC DNA]</scope>
    <source>
        <strain evidence="2">cv. XS01</strain>
    </source>
</reference>
<organism evidence="1 2">
    <name type="scientific">Dorcoceras hygrometricum</name>
    <dbReference type="NCBI Taxonomy" id="472368"/>
    <lineage>
        <taxon>Eukaryota</taxon>
        <taxon>Viridiplantae</taxon>
        <taxon>Streptophyta</taxon>
        <taxon>Embryophyta</taxon>
        <taxon>Tracheophyta</taxon>
        <taxon>Spermatophyta</taxon>
        <taxon>Magnoliopsida</taxon>
        <taxon>eudicotyledons</taxon>
        <taxon>Gunneridae</taxon>
        <taxon>Pentapetalae</taxon>
        <taxon>asterids</taxon>
        <taxon>lamiids</taxon>
        <taxon>Lamiales</taxon>
        <taxon>Gesneriaceae</taxon>
        <taxon>Didymocarpoideae</taxon>
        <taxon>Trichosporeae</taxon>
        <taxon>Loxocarpinae</taxon>
        <taxon>Dorcoceras</taxon>
    </lineage>
</organism>
<keyword evidence="2" id="KW-1185">Reference proteome</keyword>
<gene>
    <name evidence="1" type="ORF">F511_44406</name>
</gene>
<evidence type="ECO:0000313" key="1">
    <source>
        <dbReference type="EMBL" id="KZV54665.1"/>
    </source>
</evidence>